<dbReference type="AlphaFoldDB" id="A0A4S8LF42"/>
<feature type="compositionally biased region" description="Polar residues" evidence="1">
    <location>
        <begin position="327"/>
        <end position="339"/>
    </location>
</feature>
<evidence type="ECO:0000313" key="4">
    <source>
        <dbReference type="Proteomes" id="UP000297245"/>
    </source>
</evidence>
<dbReference type="EMBL" id="ML179453">
    <property type="protein sequence ID" value="THU87390.1"/>
    <property type="molecule type" value="Genomic_DNA"/>
</dbReference>
<feature type="compositionally biased region" description="Basic and acidic residues" evidence="1">
    <location>
        <begin position="271"/>
        <end position="297"/>
    </location>
</feature>
<feature type="region of interest" description="Disordered" evidence="1">
    <location>
        <begin position="267"/>
        <end position="394"/>
    </location>
</feature>
<keyword evidence="2" id="KW-0812">Transmembrane</keyword>
<feature type="transmembrane region" description="Helical" evidence="2">
    <location>
        <begin position="219"/>
        <end position="239"/>
    </location>
</feature>
<keyword evidence="4" id="KW-1185">Reference proteome</keyword>
<evidence type="ECO:0000256" key="2">
    <source>
        <dbReference type="SAM" id="Phobius"/>
    </source>
</evidence>
<proteinExistence type="predicted"/>
<name>A0A4S8LF42_DENBC</name>
<protein>
    <submittedName>
        <fullName evidence="3">Uncharacterized protein</fullName>
    </submittedName>
</protein>
<feature type="compositionally biased region" description="Gly residues" evidence="1">
    <location>
        <begin position="306"/>
        <end position="316"/>
    </location>
</feature>
<gene>
    <name evidence="3" type="ORF">K435DRAFT_804391</name>
</gene>
<feature type="compositionally biased region" description="Low complexity" evidence="1">
    <location>
        <begin position="9"/>
        <end position="28"/>
    </location>
</feature>
<evidence type="ECO:0000256" key="1">
    <source>
        <dbReference type="SAM" id="MobiDB-lite"/>
    </source>
</evidence>
<sequence length="483" mass="50707">MAEEENIGTFSTTSTSSFPDVTSSSTLSDEGSVTGIKTAVATDLPPKAPKPTPDEQGPTQTQTKGNPGDPPKGAEGPITVTGPTSVDAPGFTSIAPSPGLTSVDTPDVTSIAPSPDLTRIDAPGLTSIDAPGLTSIDTPGLTSIDAPGLTSIDAPGLTSIDALDLTRINAPSPSLTSIDGNAPITITSSRVVALTASSTPTSSASVDDDSSFFSDKPTVIGVFVAAGLVLALLIGFCVFKISQRNKRRMEKEQDMENDEIIAEFAANTLAQREKEKQEKEENDGRGRDPDDFTRQNEDNNYTLPGQGYGYGGGDYPGGPTDSAGYPVSNQYAFNSNTPSHRYPTAYPSPISNMNPMRSTPPLSGPNGSVPRSKSNPFIQQQPLSCDPSSPHRDRTPTAAVAAAVGNEERLPNPYDGIEDQGSSAPHFLGSDERMNSRVSLASVESYGSMNQPPIQSEGLYGRNNAYLAVHSWHDGWDGRNRGS</sequence>
<dbReference type="OrthoDB" id="1262810at2759"/>
<feature type="compositionally biased region" description="Polar residues" evidence="1">
    <location>
        <begin position="349"/>
        <end position="387"/>
    </location>
</feature>
<keyword evidence="2" id="KW-0472">Membrane</keyword>
<keyword evidence="2" id="KW-1133">Transmembrane helix</keyword>
<dbReference type="Proteomes" id="UP000297245">
    <property type="component" value="Unassembled WGS sequence"/>
</dbReference>
<evidence type="ECO:0000313" key="3">
    <source>
        <dbReference type="EMBL" id="THU87390.1"/>
    </source>
</evidence>
<accession>A0A4S8LF42</accession>
<reference evidence="3 4" key="1">
    <citation type="journal article" date="2019" name="Nat. Ecol. Evol.">
        <title>Megaphylogeny resolves global patterns of mushroom evolution.</title>
        <authorList>
            <person name="Varga T."/>
            <person name="Krizsan K."/>
            <person name="Foldi C."/>
            <person name="Dima B."/>
            <person name="Sanchez-Garcia M."/>
            <person name="Sanchez-Ramirez S."/>
            <person name="Szollosi G.J."/>
            <person name="Szarkandi J.G."/>
            <person name="Papp V."/>
            <person name="Albert L."/>
            <person name="Andreopoulos W."/>
            <person name="Angelini C."/>
            <person name="Antonin V."/>
            <person name="Barry K.W."/>
            <person name="Bougher N.L."/>
            <person name="Buchanan P."/>
            <person name="Buyck B."/>
            <person name="Bense V."/>
            <person name="Catcheside P."/>
            <person name="Chovatia M."/>
            <person name="Cooper J."/>
            <person name="Damon W."/>
            <person name="Desjardin D."/>
            <person name="Finy P."/>
            <person name="Geml J."/>
            <person name="Haridas S."/>
            <person name="Hughes K."/>
            <person name="Justo A."/>
            <person name="Karasinski D."/>
            <person name="Kautmanova I."/>
            <person name="Kiss B."/>
            <person name="Kocsube S."/>
            <person name="Kotiranta H."/>
            <person name="LaButti K.M."/>
            <person name="Lechner B.E."/>
            <person name="Liimatainen K."/>
            <person name="Lipzen A."/>
            <person name="Lukacs Z."/>
            <person name="Mihaltcheva S."/>
            <person name="Morgado L.N."/>
            <person name="Niskanen T."/>
            <person name="Noordeloos M.E."/>
            <person name="Ohm R.A."/>
            <person name="Ortiz-Santana B."/>
            <person name="Ovrebo C."/>
            <person name="Racz N."/>
            <person name="Riley R."/>
            <person name="Savchenko A."/>
            <person name="Shiryaev A."/>
            <person name="Soop K."/>
            <person name="Spirin V."/>
            <person name="Szebenyi C."/>
            <person name="Tomsovsky M."/>
            <person name="Tulloss R.E."/>
            <person name="Uehling J."/>
            <person name="Grigoriev I.V."/>
            <person name="Vagvolgyi C."/>
            <person name="Papp T."/>
            <person name="Martin F.M."/>
            <person name="Miettinen O."/>
            <person name="Hibbett D.S."/>
            <person name="Nagy L.G."/>
        </authorList>
    </citation>
    <scope>NUCLEOTIDE SEQUENCE [LARGE SCALE GENOMIC DNA]</scope>
    <source>
        <strain evidence="3 4">CBS 962.96</strain>
    </source>
</reference>
<organism evidence="3 4">
    <name type="scientific">Dendrothele bispora (strain CBS 962.96)</name>
    <dbReference type="NCBI Taxonomy" id="1314807"/>
    <lineage>
        <taxon>Eukaryota</taxon>
        <taxon>Fungi</taxon>
        <taxon>Dikarya</taxon>
        <taxon>Basidiomycota</taxon>
        <taxon>Agaricomycotina</taxon>
        <taxon>Agaricomycetes</taxon>
        <taxon>Agaricomycetidae</taxon>
        <taxon>Agaricales</taxon>
        <taxon>Agaricales incertae sedis</taxon>
        <taxon>Dendrothele</taxon>
    </lineage>
</organism>
<feature type="region of interest" description="Disordered" evidence="1">
    <location>
        <begin position="1"/>
        <end position="106"/>
    </location>
</feature>